<dbReference type="PANTHER" id="PTHR10374:SF30">
    <property type="entry name" value="LACTOYLGLUTATHIONE LYASE"/>
    <property type="match status" value="1"/>
</dbReference>
<comment type="cofactor">
    <cofactor evidence="8">
        <name>Zn(2+)</name>
        <dbReference type="ChEBI" id="CHEBI:29105"/>
    </cofactor>
    <text evidence="8">Binds 1 zinc ion per subunit. In the homodimer, two zinc ions are bound between subunits.</text>
</comment>
<dbReference type="NCBIfam" id="TIGR00068">
    <property type="entry name" value="glyox_I"/>
    <property type="match status" value="1"/>
</dbReference>
<evidence type="ECO:0000256" key="7">
    <source>
        <dbReference type="PIRSR" id="PIRSR604361-1"/>
    </source>
</evidence>
<evidence type="ECO:0000256" key="4">
    <source>
        <dbReference type="ARBA" id="ARBA00022723"/>
    </source>
</evidence>
<dbReference type="InterPro" id="IPR037523">
    <property type="entry name" value="VOC_core"/>
</dbReference>
<dbReference type="PROSITE" id="PS51819">
    <property type="entry name" value="VOC"/>
    <property type="match status" value="1"/>
</dbReference>
<dbReference type="CDD" id="cd07233">
    <property type="entry name" value="GlxI_Zn"/>
    <property type="match status" value="1"/>
</dbReference>
<comment type="caution">
    <text evidence="11">The sequence shown here is derived from an EMBL/GenBank/DDBJ whole genome shotgun (WGS) entry which is preliminary data.</text>
</comment>
<feature type="binding site" evidence="8">
    <location>
        <position position="96"/>
    </location>
    <ligand>
        <name>Zn(2+)</name>
        <dbReference type="ChEBI" id="CHEBI:29105"/>
        <note>ligand shared between dimeric partners</note>
    </ligand>
</feature>
<dbReference type="Gene3D" id="3.10.180.10">
    <property type="entry name" value="2,3-Dihydroxybiphenyl 1,2-Dioxygenase, domain 1"/>
    <property type="match status" value="1"/>
</dbReference>
<name>A0A8K0NU11_9TREE</name>
<comment type="function">
    <text evidence="9">Catalyzes the conversion of hemimercaptal, formed from methylglyoxal and glutathione, to S-lactoylglutathione.</text>
</comment>
<keyword evidence="6 9" id="KW-0456">Lyase</keyword>
<reference evidence="11" key="1">
    <citation type="submission" date="2020-04" db="EMBL/GenBank/DDBJ databases">
        <title>Analysis of mating type loci in Filobasidium floriforme.</title>
        <authorList>
            <person name="Nowrousian M."/>
        </authorList>
    </citation>
    <scope>NUCLEOTIDE SEQUENCE</scope>
    <source>
        <strain evidence="11">CBS 6242</strain>
    </source>
</reference>
<accession>A0A8K0NU11</accession>
<dbReference type="GO" id="GO:0004462">
    <property type="term" value="F:lactoylglutathione lyase activity"/>
    <property type="evidence" value="ECO:0007669"/>
    <property type="project" value="UniProtKB-UniRule"/>
</dbReference>
<dbReference type="PROSITE" id="PS00935">
    <property type="entry name" value="GLYOXALASE_I_2"/>
    <property type="match status" value="1"/>
</dbReference>
<dbReference type="UniPathway" id="UPA00619">
    <property type="reaction ID" value="UER00675"/>
</dbReference>
<organism evidence="11 12">
    <name type="scientific">Filobasidium floriforme</name>
    <dbReference type="NCBI Taxonomy" id="5210"/>
    <lineage>
        <taxon>Eukaryota</taxon>
        <taxon>Fungi</taxon>
        <taxon>Dikarya</taxon>
        <taxon>Basidiomycota</taxon>
        <taxon>Agaricomycotina</taxon>
        <taxon>Tremellomycetes</taxon>
        <taxon>Filobasidiales</taxon>
        <taxon>Filobasidiaceae</taxon>
        <taxon>Filobasidium</taxon>
    </lineage>
</organism>
<keyword evidence="4 8" id="KW-0479">Metal-binding</keyword>
<dbReference type="InterPro" id="IPR029068">
    <property type="entry name" value="Glyas_Bleomycin-R_OHBP_Dase"/>
</dbReference>
<dbReference type="InterPro" id="IPR004360">
    <property type="entry name" value="Glyas_Fos-R_dOase_dom"/>
</dbReference>
<evidence type="ECO:0000313" key="11">
    <source>
        <dbReference type="EMBL" id="KAG7562112.1"/>
    </source>
</evidence>
<keyword evidence="5 8" id="KW-0862">Zinc</keyword>
<keyword evidence="12" id="KW-1185">Reference proteome</keyword>
<feature type="binding site" evidence="8">
    <location>
        <position position="172"/>
    </location>
    <ligand>
        <name>Zn(2+)</name>
        <dbReference type="ChEBI" id="CHEBI:29105"/>
        <note>ligand shared between dimeric partners</note>
    </ligand>
</feature>
<dbReference type="EMBL" id="JABELV010000039">
    <property type="protein sequence ID" value="KAG7562112.1"/>
    <property type="molecule type" value="Genomic_DNA"/>
</dbReference>
<dbReference type="EC" id="4.4.1.5" evidence="3 9"/>
<feature type="active site" description="Proton donor/acceptor" evidence="7">
    <location>
        <position position="172"/>
    </location>
</feature>
<evidence type="ECO:0000256" key="1">
    <source>
        <dbReference type="ARBA" id="ARBA00005008"/>
    </source>
</evidence>
<dbReference type="InterPro" id="IPR004361">
    <property type="entry name" value="Glyoxalase_1"/>
</dbReference>
<comment type="catalytic activity">
    <reaction evidence="9">
        <text>(R)-S-lactoylglutathione = methylglyoxal + glutathione</text>
        <dbReference type="Rhea" id="RHEA:19069"/>
        <dbReference type="ChEBI" id="CHEBI:17158"/>
        <dbReference type="ChEBI" id="CHEBI:57474"/>
        <dbReference type="ChEBI" id="CHEBI:57925"/>
        <dbReference type="EC" id="4.4.1.5"/>
    </reaction>
</comment>
<comment type="pathway">
    <text evidence="1 9">Secondary metabolite metabolism; methylglyoxal degradation; (R)-lactate from methylglyoxal: step 1/2.</text>
</comment>
<evidence type="ECO:0000313" key="12">
    <source>
        <dbReference type="Proteomes" id="UP000812966"/>
    </source>
</evidence>
<evidence type="ECO:0000256" key="5">
    <source>
        <dbReference type="ARBA" id="ARBA00022833"/>
    </source>
</evidence>
<dbReference type="InterPro" id="IPR018146">
    <property type="entry name" value="Glyoxalase_1_CS"/>
</dbReference>
<comment type="similarity">
    <text evidence="2 9">Belongs to the glyoxalase I family.</text>
</comment>
<dbReference type="Proteomes" id="UP000812966">
    <property type="component" value="Unassembled WGS sequence"/>
</dbReference>
<dbReference type="GO" id="GO:0046872">
    <property type="term" value="F:metal ion binding"/>
    <property type="evidence" value="ECO:0007669"/>
    <property type="project" value="UniProtKB-UniRule"/>
</dbReference>
<evidence type="ECO:0000256" key="9">
    <source>
        <dbReference type="RuleBase" id="RU361179"/>
    </source>
</evidence>
<dbReference type="SUPFAM" id="SSF54593">
    <property type="entry name" value="Glyoxalase/Bleomycin resistance protein/Dihydroxybiphenyl dioxygenase"/>
    <property type="match status" value="1"/>
</dbReference>
<protein>
    <recommendedName>
        <fullName evidence="3 9">Lactoylglutathione lyase</fullName>
        <ecNumber evidence="3 9">4.4.1.5</ecNumber>
    </recommendedName>
    <alternativeName>
        <fullName evidence="9">Glyoxalase I</fullName>
    </alternativeName>
</protein>
<evidence type="ECO:0000256" key="3">
    <source>
        <dbReference type="ARBA" id="ARBA00012081"/>
    </source>
</evidence>
<evidence type="ECO:0000256" key="6">
    <source>
        <dbReference type="ARBA" id="ARBA00023239"/>
    </source>
</evidence>
<dbReference type="AlphaFoldDB" id="A0A8K0NU11"/>
<feature type="binding site" evidence="8">
    <location>
        <position position="126"/>
    </location>
    <ligand>
        <name>Zn(2+)</name>
        <dbReference type="ChEBI" id="CHEBI:29105"/>
        <note>ligand shared between dimeric partners</note>
    </ligand>
</feature>
<feature type="domain" description="VOC" evidence="10">
    <location>
        <begin position="29"/>
        <end position="176"/>
    </location>
</feature>
<dbReference type="PROSITE" id="PS00934">
    <property type="entry name" value="GLYOXALASE_I_1"/>
    <property type="match status" value="1"/>
</dbReference>
<dbReference type="OrthoDB" id="16820at2759"/>
<evidence type="ECO:0000256" key="8">
    <source>
        <dbReference type="PIRSR" id="PIRSR604361-3"/>
    </source>
</evidence>
<dbReference type="Pfam" id="PF00903">
    <property type="entry name" value="Glyoxalase"/>
    <property type="match status" value="1"/>
</dbReference>
<evidence type="ECO:0000256" key="2">
    <source>
        <dbReference type="ARBA" id="ARBA00010363"/>
    </source>
</evidence>
<sequence length="178" mass="20251">MLRAIPLRTARNLYNYSTMSRVAGTESFILNHTMFRIKDPKASLKFYTEILGMELVKKADGGDFTNYFLAFPSPELASLSAEEKEARATSIPGVLELCHNWGTEDPSQNFEGYTNGNEEGKKGFGHIAVSVDDVQKSCDRFTELGVEFKKRPEEGKMRNIAFIYDPDHYWIEIVPKRL</sequence>
<proteinExistence type="inferred from homology"/>
<dbReference type="PANTHER" id="PTHR10374">
    <property type="entry name" value="LACTOYLGLUTATHIONE LYASE GLYOXALASE I"/>
    <property type="match status" value="1"/>
</dbReference>
<evidence type="ECO:0000259" key="10">
    <source>
        <dbReference type="PROSITE" id="PS51819"/>
    </source>
</evidence>
<gene>
    <name evidence="11" type="ORF">FFLO_02491</name>
</gene>